<evidence type="ECO:0000313" key="3">
    <source>
        <dbReference type="Proteomes" id="UP000828390"/>
    </source>
</evidence>
<feature type="signal peptide" evidence="1">
    <location>
        <begin position="1"/>
        <end position="19"/>
    </location>
</feature>
<evidence type="ECO:0000313" key="2">
    <source>
        <dbReference type="EMBL" id="KAH3708727.1"/>
    </source>
</evidence>
<proteinExistence type="predicted"/>
<organism evidence="2 3">
    <name type="scientific">Dreissena polymorpha</name>
    <name type="common">Zebra mussel</name>
    <name type="synonym">Mytilus polymorpha</name>
    <dbReference type="NCBI Taxonomy" id="45954"/>
    <lineage>
        <taxon>Eukaryota</taxon>
        <taxon>Metazoa</taxon>
        <taxon>Spiralia</taxon>
        <taxon>Lophotrochozoa</taxon>
        <taxon>Mollusca</taxon>
        <taxon>Bivalvia</taxon>
        <taxon>Autobranchia</taxon>
        <taxon>Heteroconchia</taxon>
        <taxon>Euheterodonta</taxon>
        <taxon>Imparidentia</taxon>
        <taxon>Neoheterodontei</taxon>
        <taxon>Myida</taxon>
        <taxon>Dreissenoidea</taxon>
        <taxon>Dreissenidae</taxon>
        <taxon>Dreissena</taxon>
    </lineage>
</organism>
<accession>A0A9D3YYQ2</accession>
<dbReference type="EMBL" id="JAIWYP010000014">
    <property type="protein sequence ID" value="KAH3708727.1"/>
    <property type="molecule type" value="Genomic_DNA"/>
</dbReference>
<dbReference type="SUPFAM" id="SSF57603">
    <property type="entry name" value="FnI-like domain"/>
    <property type="match status" value="1"/>
</dbReference>
<keyword evidence="1" id="KW-0732">Signal</keyword>
<reference evidence="2" key="2">
    <citation type="submission" date="2020-11" db="EMBL/GenBank/DDBJ databases">
        <authorList>
            <person name="McCartney M.A."/>
            <person name="Auch B."/>
            <person name="Kono T."/>
            <person name="Mallez S."/>
            <person name="Becker A."/>
            <person name="Gohl D.M."/>
            <person name="Silverstein K.A.T."/>
            <person name="Koren S."/>
            <person name="Bechman K.B."/>
            <person name="Herman A."/>
            <person name="Abrahante J.E."/>
            <person name="Garbe J."/>
        </authorList>
    </citation>
    <scope>NUCLEOTIDE SEQUENCE</scope>
    <source>
        <strain evidence="2">Duluth1</strain>
        <tissue evidence="2">Whole animal</tissue>
    </source>
</reference>
<feature type="chain" id="PRO_5038867604" evidence="1">
    <location>
        <begin position="20"/>
        <end position="73"/>
    </location>
</feature>
<name>A0A9D3YYQ2_DREPO</name>
<keyword evidence="3" id="KW-1185">Reference proteome</keyword>
<evidence type="ECO:0000256" key="1">
    <source>
        <dbReference type="SAM" id="SignalP"/>
    </source>
</evidence>
<comment type="caution">
    <text evidence="2">The sequence shown here is derived from an EMBL/GenBank/DDBJ whole genome shotgun (WGS) entry which is preliminary data.</text>
</comment>
<protein>
    <submittedName>
        <fullName evidence="2">Uncharacterized protein</fullName>
    </submittedName>
</protein>
<dbReference type="AlphaFoldDB" id="A0A9D3YYQ2"/>
<reference evidence="2" key="1">
    <citation type="journal article" date="2019" name="bioRxiv">
        <title>The Genome of the Zebra Mussel, Dreissena polymorpha: A Resource for Invasive Species Research.</title>
        <authorList>
            <person name="McCartney M.A."/>
            <person name="Auch B."/>
            <person name="Kono T."/>
            <person name="Mallez S."/>
            <person name="Zhang Y."/>
            <person name="Obille A."/>
            <person name="Becker A."/>
            <person name="Abrahante J.E."/>
            <person name="Garbe J."/>
            <person name="Badalamenti J.P."/>
            <person name="Herman A."/>
            <person name="Mangelson H."/>
            <person name="Liachko I."/>
            <person name="Sullivan S."/>
            <person name="Sone E.D."/>
            <person name="Koren S."/>
            <person name="Silverstein K.A.T."/>
            <person name="Beckman K.B."/>
            <person name="Gohl D.M."/>
        </authorList>
    </citation>
    <scope>NUCLEOTIDE SEQUENCE</scope>
    <source>
        <strain evidence="2">Duluth1</strain>
        <tissue evidence="2">Whole animal</tissue>
    </source>
</reference>
<dbReference type="Proteomes" id="UP000828390">
    <property type="component" value="Unassembled WGS sequence"/>
</dbReference>
<gene>
    <name evidence="2" type="ORF">DPMN_068186</name>
</gene>
<sequence>MLTGVTTLLFIAFFGTVFSLSRLGAKDFIGSCKFREYVYRDGDSFTYTGGDEYFCTCVQGVVKCTQKSGGWRS</sequence>